<evidence type="ECO:0000313" key="3">
    <source>
        <dbReference type="EMBL" id="NED95324.1"/>
    </source>
</evidence>
<dbReference type="RefSeq" id="WP_163818004.1">
    <property type="nucleotide sequence ID" value="NZ_JAAGOB010000004.1"/>
</dbReference>
<dbReference type="AlphaFoldDB" id="A0A6N9YK29"/>
<protein>
    <submittedName>
        <fullName evidence="3">ATP-binding protein</fullName>
    </submittedName>
</protein>
<comment type="caution">
    <text evidence="3">The sequence shown here is derived from an EMBL/GenBank/DDBJ whole genome shotgun (WGS) entry which is preliminary data.</text>
</comment>
<accession>A0A6N9YK29</accession>
<dbReference type="Pfam" id="PF13581">
    <property type="entry name" value="HATPase_c_2"/>
    <property type="match status" value="1"/>
</dbReference>
<dbReference type="Proteomes" id="UP000469185">
    <property type="component" value="Unassembled WGS sequence"/>
</dbReference>
<dbReference type="Gene3D" id="3.30.565.10">
    <property type="entry name" value="Histidine kinase-like ATPase, C-terminal domain"/>
    <property type="match status" value="1"/>
</dbReference>
<keyword evidence="4" id="KW-1185">Reference proteome</keyword>
<proteinExistence type="predicted"/>
<keyword evidence="3" id="KW-0547">Nucleotide-binding</keyword>
<keyword evidence="1" id="KW-0808">Transferase</keyword>
<evidence type="ECO:0000259" key="2">
    <source>
        <dbReference type="Pfam" id="PF13581"/>
    </source>
</evidence>
<dbReference type="InterPro" id="IPR050267">
    <property type="entry name" value="Anti-sigma-factor_SerPK"/>
</dbReference>
<name>A0A6N9YK29_9ACTN</name>
<dbReference type="InterPro" id="IPR036890">
    <property type="entry name" value="HATPase_C_sf"/>
</dbReference>
<dbReference type="SUPFAM" id="SSF55874">
    <property type="entry name" value="ATPase domain of HSP90 chaperone/DNA topoisomerase II/histidine kinase"/>
    <property type="match status" value="1"/>
</dbReference>
<evidence type="ECO:0000256" key="1">
    <source>
        <dbReference type="ARBA" id="ARBA00022527"/>
    </source>
</evidence>
<feature type="domain" description="Histidine kinase/HSP90-like ATPase" evidence="2">
    <location>
        <begin position="21"/>
        <end position="139"/>
    </location>
</feature>
<dbReference type="PANTHER" id="PTHR35526:SF3">
    <property type="entry name" value="ANTI-SIGMA-F FACTOR RSBW"/>
    <property type="match status" value="1"/>
</dbReference>
<sequence>MPHTVTAKRPPTDDARILELPSKVSSVPEARHTVSDDLRNSGVPQAVVDNVLMVVTELVTNAVRHAEPLRFSDTRRGVRLRWIVIDHHVLIDVTDGGGPDQPRLRRAATADPEGRGLAIVDALARDWSVRSTNGEVTVQAVVGPWERRGAE</sequence>
<dbReference type="GO" id="GO:0005524">
    <property type="term" value="F:ATP binding"/>
    <property type="evidence" value="ECO:0007669"/>
    <property type="project" value="UniProtKB-KW"/>
</dbReference>
<dbReference type="EMBL" id="JAAGOB010000004">
    <property type="protein sequence ID" value="NED95324.1"/>
    <property type="molecule type" value="Genomic_DNA"/>
</dbReference>
<gene>
    <name evidence="3" type="ORF">G1H11_08345</name>
</gene>
<organism evidence="3 4">
    <name type="scientific">Phytoactinopolyspora alkaliphila</name>
    <dbReference type="NCBI Taxonomy" id="1783498"/>
    <lineage>
        <taxon>Bacteria</taxon>
        <taxon>Bacillati</taxon>
        <taxon>Actinomycetota</taxon>
        <taxon>Actinomycetes</taxon>
        <taxon>Jiangellales</taxon>
        <taxon>Jiangellaceae</taxon>
        <taxon>Phytoactinopolyspora</taxon>
    </lineage>
</organism>
<keyword evidence="3" id="KW-0067">ATP-binding</keyword>
<dbReference type="CDD" id="cd16936">
    <property type="entry name" value="HATPase_RsbW-like"/>
    <property type="match status" value="1"/>
</dbReference>
<keyword evidence="1" id="KW-0418">Kinase</keyword>
<keyword evidence="1" id="KW-0723">Serine/threonine-protein kinase</keyword>
<evidence type="ECO:0000313" key="4">
    <source>
        <dbReference type="Proteomes" id="UP000469185"/>
    </source>
</evidence>
<dbReference type="InterPro" id="IPR003594">
    <property type="entry name" value="HATPase_dom"/>
</dbReference>
<dbReference type="PANTHER" id="PTHR35526">
    <property type="entry name" value="ANTI-SIGMA-F FACTOR RSBW-RELATED"/>
    <property type="match status" value="1"/>
</dbReference>
<reference evidence="3 4" key="1">
    <citation type="submission" date="2020-02" db="EMBL/GenBank/DDBJ databases">
        <authorList>
            <person name="Li X.-J."/>
            <person name="Feng X.-M."/>
        </authorList>
    </citation>
    <scope>NUCLEOTIDE SEQUENCE [LARGE SCALE GENOMIC DNA]</scope>
    <source>
        <strain evidence="3 4">CGMCC 4.7225</strain>
    </source>
</reference>
<dbReference type="GO" id="GO:0004674">
    <property type="term" value="F:protein serine/threonine kinase activity"/>
    <property type="evidence" value="ECO:0007669"/>
    <property type="project" value="UniProtKB-KW"/>
</dbReference>